<gene>
    <name evidence="2" type="ORF">GYMLUDRAFT_57803</name>
</gene>
<dbReference type="AlphaFoldDB" id="A0A0D0CU85"/>
<dbReference type="OrthoDB" id="3256495at2759"/>
<evidence type="ECO:0000313" key="2">
    <source>
        <dbReference type="EMBL" id="KIK63052.1"/>
    </source>
</evidence>
<accession>A0A0D0CU85</accession>
<keyword evidence="3" id="KW-1185">Reference proteome</keyword>
<feature type="region of interest" description="Disordered" evidence="1">
    <location>
        <begin position="520"/>
        <end position="540"/>
    </location>
</feature>
<dbReference type="EMBL" id="KN834765">
    <property type="protein sequence ID" value="KIK63052.1"/>
    <property type="molecule type" value="Genomic_DNA"/>
</dbReference>
<proteinExistence type="predicted"/>
<dbReference type="Proteomes" id="UP000053593">
    <property type="component" value="Unassembled WGS sequence"/>
</dbReference>
<evidence type="ECO:0000313" key="3">
    <source>
        <dbReference type="Proteomes" id="UP000053593"/>
    </source>
</evidence>
<protein>
    <submittedName>
        <fullName evidence="2">Uncharacterized protein</fullName>
    </submittedName>
</protein>
<organism evidence="2 3">
    <name type="scientific">Collybiopsis luxurians FD-317 M1</name>
    <dbReference type="NCBI Taxonomy" id="944289"/>
    <lineage>
        <taxon>Eukaryota</taxon>
        <taxon>Fungi</taxon>
        <taxon>Dikarya</taxon>
        <taxon>Basidiomycota</taxon>
        <taxon>Agaricomycotina</taxon>
        <taxon>Agaricomycetes</taxon>
        <taxon>Agaricomycetidae</taxon>
        <taxon>Agaricales</taxon>
        <taxon>Marasmiineae</taxon>
        <taxon>Omphalotaceae</taxon>
        <taxon>Collybiopsis</taxon>
        <taxon>Collybiopsis luxurians</taxon>
    </lineage>
</organism>
<feature type="region of interest" description="Disordered" evidence="1">
    <location>
        <begin position="1"/>
        <end position="65"/>
    </location>
</feature>
<dbReference type="HOGENOM" id="CLU_386169_0_0_1"/>
<feature type="compositionally biased region" description="Low complexity" evidence="1">
    <location>
        <begin position="41"/>
        <end position="65"/>
    </location>
</feature>
<name>A0A0D0CU85_9AGAR</name>
<feature type="compositionally biased region" description="Polar residues" evidence="1">
    <location>
        <begin position="1"/>
        <end position="22"/>
    </location>
</feature>
<sequence>MNQPLSVSDTQGRISSSLSEPDTFSDSDWLDIASNRESSDNESVSSNNGGVSSSLSRRSSFSTASSRDDEIEAWEGFIEDSTDEAEGARDHVLDLGPIDEERSNNPFVDFDKEHVEERRVRDGLDQSLISTLSASRTNSSHPSTVHNSLRDLRLSFPDPLNNSHDELNRSYDRVSSTEDITADNELDVTVARTGATPMRDPGLPPTPEVLGQDTPQTIQFESNISSANLQLVLYGPSTPSKVIFVNEFIRKVVAGGELDVNESDTERYRVVIIDRTGNASTPRSDYNPDRPSLAIVFLPFAHATIPLHTAYLPVFDPSNEESFEKEYTDAQEAWASYEVPARRVVRLEGSSSSSLFVAEDVDKLDPYHTHQAVQRTMKQERPASWIAFFEQFNTVHAVTLFALLCIIAGFSFNSVFNVPPLKGIVILPPSPTVAKSDNQSTALAVRTTSSISVVPAAINYVPAVYSRGTVSLSEAGPSTAPPPTPKSLNADPVTHLTWTERMKVSKDVIIRPSTSVSAQTSSILSEPSVEPVASTSATATQESSTSALSVRLVDSISEIVFASVKALVEVVEHDMKDIVLALDELMLAIHRSKKAVVEQYKSAAQVVREQFEYRNARAKDQARVLREKGKQIMSYAESAFWGRKAKQGVHLLKEKIASSDYVEGPRSLRKKLRKRMERAQRRAHRQKEGIKTRRITMEF</sequence>
<evidence type="ECO:0000256" key="1">
    <source>
        <dbReference type="SAM" id="MobiDB-lite"/>
    </source>
</evidence>
<reference evidence="2 3" key="1">
    <citation type="submission" date="2014-04" db="EMBL/GenBank/DDBJ databases">
        <title>Evolutionary Origins and Diversification of the Mycorrhizal Mutualists.</title>
        <authorList>
            <consortium name="DOE Joint Genome Institute"/>
            <consortium name="Mycorrhizal Genomics Consortium"/>
            <person name="Kohler A."/>
            <person name="Kuo A."/>
            <person name="Nagy L.G."/>
            <person name="Floudas D."/>
            <person name="Copeland A."/>
            <person name="Barry K.W."/>
            <person name="Cichocki N."/>
            <person name="Veneault-Fourrey C."/>
            <person name="LaButti K."/>
            <person name="Lindquist E.A."/>
            <person name="Lipzen A."/>
            <person name="Lundell T."/>
            <person name="Morin E."/>
            <person name="Murat C."/>
            <person name="Riley R."/>
            <person name="Ohm R."/>
            <person name="Sun H."/>
            <person name="Tunlid A."/>
            <person name="Henrissat B."/>
            <person name="Grigoriev I.V."/>
            <person name="Hibbett D.S."/>
            <person name="Martin F."/>
        </authorList>
    </citation>
    <scope>NUCLEOTIDE SEQUENCE [LARGE SCALE GENOMIC DNA]</scope>
    <source>
        <strain evidence="2 3">FD-317 M1</strain>
    </source>
</reference>